<evidence type="ECO:0000313" key="1">
    <source>
        <dbReference type="Proteomes" id="UP000887563"/>
    </source>
</evidence>
<dbReference type="Proteomes" id="UP000887563">
    <property type="component" value="Unplaced"/>
</dbReference>
<dbReference type="WBParaSite" id="Minc3s01318g22721">
    <property type="protein sequence ID" value="Minc3s01318g22721"/>
    <property type="gene ID" value="Minc3s01318g22721"/>
</dbReference>
<keyword evidence="1" id="KW-1185">Reference proteome</keyword>
<reference evidence="2" key="1">
    <citation type="submission" date="2022-11" db="UniProtKB">
        <authorList>
            <consortium name="WormBaseParasite"/>
        </authorList>
    </citation>
    <scope>IDENTIFICATION</scope>
</reference>
<evidence type="ECO:0000313" key="2">
    <source>
        <dbReference type="WBParaSite" id="Minc3s01318g22721"/>
    </source>
</evidence>
<dbReference type="AlphaFoldDB" id="A0A914M5K8"/>
<proteinExistence type="predicted"/>
<protein>
    <submittedName>
        <fullName evidence="2">Uncharacterized protein</fullName>
    </submittedName>
</protein>
<accession>A0A914M5K8</accession>
<sequence>MIVTPLWERWLVVWQLCNTFPSLFSWRGQYAELVNFRVSLEEWFVSCHLRENASYAPNVYACRVAMCAKKYFRSSVPKSDYLKLKNLFNLQREITSCV</sequence>
<name>A0A914M5K8_MELIC</name>
<organism evidence="1 2">
    <name type="scientific">Meloidogyne incognita</name>
    <name type="common">Southern root-knot nematode worm</name>
    <name type="synonym">Oxyuris incognita</name>
    <dbReference type="NCBI Taxonomy" id="6306"/>
    <lineage>
        <taxon>Eukaryota</taxon>
        <taxon>Metazoa</taxon>
        <taxon>Ecdysozoa</taxon>
        <taxon>Nematoda</taxon>
        <taxon>Chromadorea</taxon>
        <taxon>Rhabditida</taxon>
        <taxon>Tylenchina</taxon>
        <taxon>Tylenchomorpha</taxon>
        <taxon>Tylenchoidea</taxon>
        <taxon>Meloidogynidae</taxon>
        <taxon>Meloidogyninae</taxon>
        <taxon>Meloidogyne</taxon>
        <taxon>Meloidogyne incognita group</taxon>
    </lineage>
</organism>